<feature type="domain" description="DUF3730" evidence="2">
    <location>
        <begin position="306"/>
        <end position="446"/>
    </location>
</feature>
<evidence type="ECO:0000259" key="2">
    <source>
        <dbReference type="Pfam" id="PF12530"/>
    </source>
</evidence>
<feature type="transmembrane region" description="Helical" evidence="1">
    <location>
        <begin position="311"/>
        <end position="335"/>
    </location>
</feature>
<keyword evidence="1" id="KW-0812">Transmembrane</keyword>
<dbReference type="Proteomes" id="UP001153076">
    <property type="component" value="Unassembled WGS sequence"/>
</dbReference>
<reference evidence="3" key="1">
    <citation type="submission" date="2022-04" db="EMBL/GenBank/DDBJ databases">
        <title>Carnegiea gigantea Genome sequencing and assembly v2.</title>
        <authorList>
            <person name="Copetti D."/>
            <person name="Sanderson M.J."/>
            <person name="Burquez A."/>
            <person name="Wojciechowski M.F."/>
        </authorList>
    </citation>
    <scope>NUCLEOTIDE SEQUENCE</scope>
    <source>
        <strain evidence="3">SGP5-SGP5p</strain>
        <tissue evidence="3">Aerial part</tissue>
    </source>
</reference>
<dbReference type="InterPro" id="IPR045163">
    <property type="entry name" value="Focadhesin/RST1"/>
</dbReference>
<feature type="transmembrane region" description="Helical" evidence="1">
    <location>
        <begin position="283"/>
        <end position="299"/>
    </location>
</feature>
<evidence type="ECO:0000313" key="3">
    <source>
        <dbReference type="EMBL" id="KAJ8452166.1"/>
    </source>
</evidence>
<dbReference type="OrthoDB" id="6125419at2759"/>
<feature type="transmembrane region" description="Helical" evidence="1">
    <location>
        <begin position="251"/>
        <end position="271"/>
    </location>
</feature>
<keyword evidence="1" id="KW-1133">Transmembrane helix</keyword>
<sequence length="1395" mass="154214">MCERINIGDCKKVEEGIRNVGSTFCQFHCIVFYQSSNSYIFPESSMAGLACNLSEMLLFLFPVINLMSSPSIMVKQAASELLVLLEKPVVNHLTALMGNVSVQRKFLSTSKPETIIFRLLAHLWLQGLGSPESSVAAGQLRWRFPVVGELSSRRSLAGNLPVHLFRRGFSCSVLWGCCVSLSDGILTLQDLPSCCFFLNVFPYNGNTHVMESGSKSWLCQLGEYASLIAKRRKSFESISASEDVMSAEMPLLLSALVSVLVIHNSVGSYAMEILASLNNVEPRLGVALFLAVLYFINLLRHNTNGCADKMLNLLAVLPSLASHPAMLPLIVQAIMPMLRKDSNLVLYGTALRLLCKAWETNDRIFGSLHGLLLPECFAEFQSDRSIAISMAACLRDICRRNPDRGIELILSVAVCIECHDFVIKALGFHSLGHLCEADVIDEASTFINRVAHEDEGASVVMCKLAWKIAMHWLEGMEEVAHIVSSIQDFRIKAVNLLTHETDVDVLRAIRELETRVIAYEYSTRQRLVKERRPIGSKVEKLLDVFPRAIFSPGDKSMLNYVSQRAAFIGKYNARDFAGAALFCLPLNPEKSKVRSLLLCKDGDCLGFQSMVQVAGDSIPRVAENVGLAMGAFCMVLPASAHPVKVAASKFLLSWLFQYEHEHRQWSAAIALGVISSCLHVACGSRNSLIKGVSGLGLGYSCQDLLTRVAAAENASDHCSFILQEKALLGKIIRVLSLTIFQLTEISSDLLEALCQYMPPGLDDCYTGMTFESTLKSSDDAVEDLWGIAGLVLGLGTSVTALFRAGSYDAVCSIKLLCTSCVAQAASLVPDCCSGSEGGLLGVVSAMGADAGSLIHRYNSRTTQIVGDEKESSSVNVPLLSSPSFEKDLLVLMQDMFLLAQNSDDNQLQAYAAWAMSFLRHHLWSRALDGTNACNKNEGSSRSPHHSVSNDSTVGMLSSWLMQLDYSKVPSNVETVAAVLRCLSCSPRLPNLDWGVVVRRCMRYEGYTADFLHPGSSHEKRTLRVKCLQFSIAHANKFDSLLAFLDELTDVFRFRVLDLVSQACLLFHLLDLMRIFSSSRIQKLLEDISDYFSSPSSSYRKHNERQKMFLRLSCWKGLYKCFEESSLDTSLYLSHMERCMEALFILLPEVPAVASSKQGQMPAREWIESIACLSRARRSWLLDLLKISDMDLVQRDVQFGSVLKKIRGTARLVKCGALPMTELARLKSYILNTKSQGMWEVFAEVAAALQTAEGSVKKQWFISVLEMSCMTNYPSTAILFLGLLAGSCCKYMPFLLLDPQAVLVDLPVTLFSLLSSASWGGVAETAVLHIWTSTTRINDWVMSLERGVEPPSFRSIDPSEAGLCRSLLPILLDACVRLKEYLPVKEQLRLANMLVH</sequence>
<dbReference type="Pfam" id="PF12530">
    <property type="entry name" value="DUF3730"/>
    <property type="match status" value="1"/>
</dbReference>
<dbReference type="GO" id="GO:0060147">
    <property type="term" value="P:regulation of post-transcriptional gene silencing"/>
    <property type="evidence" value="ECO:0007669"/>
    <property type="project" value="InterPro"/>
</dbReference>
<dbReference type="PANTHER" id="PTHR16212">
    <property type="entry name" value="FOCADHESIN FAMILY MEMBER"/>
    <property type="match status" value="1"/>
</dbReference>
<keyword evidence="4" id="KW-1185">Reference proteome</keyword>
<evidence type="ECO:0000256" key="1">
    <source>
        <dbReference type="SAM" id="Phobius"/>
    </source>
</evidence>
<dbReference type="SUPFAM" id="SSF48371">
    <property type="entry name" value="ARM repeat"/>
    <property type="match status" value="1"/>
</dbReference>
<protein>
    <recommendedName>
        <fullName evidence="2">DUF3730 domain-containing protein</fullName>
    </recommendedName>
</protein>
<comment type="caution">
    <text evidence="3">The sequence shown here is derived from an EMBL/GenBank/DDBJ whole genome shotgun (WGS) entry which is preliminary data.</text>
</comment>
<evidence type="ECO:0000313" key="4">
    <source>
        <dbReference type="Proteomes" id="UP001153076"/>
    </source>
</evidence>
<dbReference type="InterPro" id="IPR016024">
    <property type="entry name" value="ARM-type_fold"/>
</dbReference>
<name>A0A9Q1L0H5_9CARY</name>
<dbReference type="InterPro" id="IPR022542">
    <property type="entry name" value="FOCAD/RST1_DUF3730"/>
</dbReference>
<dbReference type="PANTHER" id="PTHR16212:SF4">
    <property type="entry name" value="FOCADHESIN"/>
    <property type="match status" value="1"/>
</dbReference>
<dbReference type="EMBL" id="JAKOGI010000006">
    <property type="protein sequence ID" value="KAJ8452166.1"/>
    <property type="molecule type" value="Genomic_DNA"/>
</dbReference>
<proteinExistence type="predicted"/>
<accession>A0A9Q1L0H5</accession>
<keyword evidence="1" id="KW-0472">Membrane</keyword>
<gene>
    <name evidence="3" type="ORF">Cgig2_016747</name>
</gene>
<organism evidence="3 4">
    <name type="scientific">Carnegiea gigantea</name>
    <dbReference type="NCBI Taxonomy" id="171969"/>
    <lineage>
        <taxon>Eukaryota</taxon>
        <taxon>Viridiplantae</taxon>
        <taxon>Streptophyta</taxon>
        <taxon>Embryophyta</taxon>
        <taxon>Tracheophyta</taxon>
        <taxon>Spermatophyta</taxon>
        <taxon>Magnoliopsida</taxon>
        <taxon>eudicotyledons</taxon>
        <taxon>Gunneridae</taxon>
        <taxon>Pentapetalae</taxon>
        <taxon>Caryophyllales</taxon>
        <taxon>Cactineae</taxon>
        <taxon>Cactaceae</taxon>
        <taxon>Cactoideae</taxon>
        <taxon>Echinocereeae</taxon>
        <taxon>Carnegiea</taxon>
    </lineage>
</organism>